<reference evidence="4" key="3">
    <citation type="submission" date="2015-02" db="UniProtKB">
        <authorList>
            <consortium name="EnsemblProtists"/>
        </authorList>
    </citation>
    <scope>IDENTIFICATION</scope>
    <source>
        <strain evidence="4">DAOM BR144</strain>
    </source>
</reference>
<dbReference type="GO" id="GO:0048870">
    <property type="term" value="P:cell motility"/>
    <property type="evidence" value="ECO:0007669"/>
    <property type="project" value="InterPro"/>
</dbReference>
<evidence type="ECO:0000313" key="5">
    <source>
        <dbReference type="Proteomes" id="UP000019132"/>
    </source>
</evidence>
<reference evidence="5" key="2">
    <citation type="submission" date="2010-04" db="EMBL/GenBank/DDBJ databases">
        <authorList>
            <person name="Buell R."/>
            <person name="Hamilton J."/>
            <person name="Hostetler J."/>
        </authorList>
    </citation>
    <scope>NUCLEOTIDE SEQUENCE [LARGE SCALE GENOMIC DNA]</scope>
    <source>
        <strain evidence="5">DAOM:BR144</strain>
    </source>
</reference>
<dbReference type="InterPro" id="IPR039308">
    <property type="entry name" value="GAS8"/>
</dbReference>
<feature type="domain" description="Growth arrest-specific protein 8" evidence="3">
    <location>
        <begin position="230"/>
        <end position="429"/>
    </location>
</feature>
<dbReference type="FunCoup" id="K3WLB8">
    <property type="interactions" value="101"/>
</dbReference>
<keyword evidence="5" id="KW-1185">Reference proteome</keyword>
<dbReference type="GO" id="GO:0031267">
    <property type="term" value="F:small GTPase binding"/>
    <property type="evidence" value="ECO:0007669"/>
    <property type="project" value="InterPro"/>
</dbReference>
<dbReference type="GO" id="GO:0005794">
    <property type="term" value="C:Golgi apparatus"/>
    <property type="evidence" value="ECO:0007669"/>
    <property type="project" value="TreeGrafter"/>
</dbReference>
<keyword evidence="1" id="KW-0175">Coiled coil</keyword>
<evidence type="ECO:0000256" key="2">
    <source>
        <dbReference type="SAM" id="MobiDB-lite"/>
    </source>
</evidence>
<dbReference type="OMA" id="MKHLQYE"/>
<dbReference type="GO" id="GO:0008017">
    <property type="term" value="F:microtubule binding"/>
    <property type="evidence" value="ECO:0007669"/>
    <property type="project" value="InterPro"/>
</dbReference>
<proteinExistence type="predicted"/>
<name>K3WLB8_GLOUD</name>
<reference evidence="5" key="1">
    <citation type="journal article" date="2010" name="Genome Biol.">
        <title>Genome sequence of the necrotrophic plant pathogen Pythium ultimum reveals original pathogenicity mechanisms and effector repertoire.</title>
        <authorList>
            <person name="Levesque C.A."/>
            <person name="Brouwer H."/>
            <person name="Cano L."/>
            <person name="Hamilton J.P."/>
            <person name="Holt C."/>
            <person name="Huitema E."/>
            <person name="Raffaele S."/>
            <person name="Robideau G.P."/>
            <person name="Thines M."/>
            <person name="Win J."/>
            <person name="Zerillo M.M."/>
            <person name="Beakes G.W."/>
            <person name="Boore J.L."/>
            <person name="Busam D."/>
            <person name="Dumas B."/>
            <person name="Ferriera S."/>
            <person name="Fuerstenberg S.I."/>
            <person name="Gachon C.M."/>
            <person name="Gaulin E."/>
            <person name="Govers F."/>
            <person name="Grenville-Briggs L."/>
            <person name="Horner N."/>
            <person name="Hostetler J."/>
            <person name="Jiang R.H."/>
            <person name="Johnson J."/>
            <person name="Krajaejun T."/>
            <person name="Lin H."/>
            <person name="Meijer H.J."/>
            <person name="Moore B."/>
            <person name="Morris P."/>
            <person name="Phuntmart V."/>
            <person name="Puiu D."/>
            <person name="Shetty J."/>
            <person name="Stajich J.E."/>
            <person name="Tripathy S."/>
            <person name="Wawra S."/>
            <person name="van West P."/>
            <person name="Whitty B.R."/>
            <person name="Coutinho P.M."/>
            <person name="Henrissat B."/>
            <person name="Martin F."/>
            <person name="Thomas P.D."/>
            <person name="Tyler B.M."/>
            <person name="De Vries R.P."/>
            <person name="Kamoun S."/>
            <person name="Yandell M."/>
            <person name="Tisserat N."/>
            <person name="Buell C.R."/>
        </authorList>
    </citation>
    <scope>NUCLEOTIDE SEQUENCE</scope>
    <source>
        <strain evidence="5">DAOM:BR144</strain>
    </source>
</reference>
<dbReference type="EMBL" id="GL376573">
    <property type="status" value="NOT_ANNOTATED_CDS"/>
    <property type="molecule type" value="Genomic_DNA"/>
</dbReference>
<dbReference type="Pfam" id="PF13851">
    <property type="entry name" value="GAS"/>
    <property type="match status" value="1"/>
</dbReference>
<dbReference type="PANTHER" id="PTHR31543">
    <property type="entry name" value="DYNEIN REGULATORY COMPLEX SUBUNIT 4"/>
    <property type="match status" value="1"/>
</dbReference>
<evidence type="ECO:0000259" key="3">
    <source>
        <dbReference type="Pfam" id="PF13851"/>
    </source>
</evidence>
<evidence type="ECO:0000256" key="1">
    <source>
        <dbReference type="SAM" id="Coils"/>
    </source>
</evidence>
<feature type="region of interest" description="Disordered" evidence="2">
    <location>
        <begin position="1"/>
        <end position="38"/>
    </location>
</feature>
<dbReference type="AlphaFoldDB" id="K3WLB8"/>
<dbReference type="VEuPathDB" id="FungiDB:PYU1_G005749"/>
<accession>K3WLB8</accession>
<feature type="coiled-coil region" evidence="1">
    <location>
        <begin position="412"/>
        <end position="449"/>
    </location>
</feature>
<feature type="coiled-coil region" evidence="1">
    <location>
        <begin position="79"/>
        <end position="226"/>
    </location>
</feature>
<dbReference type="InParanoid" id="K3WLB8"/>
<dbReference type="GO" id="GO:0005874">
    <property type="term" value="C:microtubule"/>
    <property type="evidence" value="ECO:0007669"/>
    <property type="project" value="TreeGrafter"/>
</dbReference>
<dbReference type="STRING" id="431595.K3WLB8"/>
<evidence type="ECO:0000313" key="4">
    <source>
        <dbReference type="EnsemblProtists" id="PYU1_T005760"/>
    </source>
</evidence>
<dbReference type="InterPro" id="IPR025593">
    <property type="entry name" value="GAS8_dom"/>
</dbReference>
<dbReference type="eggNOG" id="ENOG502QQDA">
    <property type="taxonomic scope" value="Eukaryota"/>
</dbReference>
<feature type="coiled-coil region" evidence="1">
    <location>
        <begin position="257"/>
        <end position="357"/>
    </location>
</feature>
<sequence length="524" mass="61108">MGPKKAKKEKKGGKGGGSKKAAGGDDSDPAKEHEAERLELVKQAKTLLEMTKKEEQAFNEFQQQREKINYFWIVEKKNFEDRKAELRNKERERQDLEEKHQVEIKVYKQRVKHLLYEHQNDITALKKEMETSLKISQDDYRENERELKADKRRLKFDLKEIELSHEDYLKSLKQEQDRRITVLRQEFERHAKELQQKYERKRKAFRDDLEVKRKADTQQIEEKKNLHIAHLMTAHEKAFGEIKNYYNDITHNNLDLIKSLKEEVSEMKKKEAQDEKLMFEISQENKRMSEPLKRALQDVEKLRKNIKVYQEERIELRTAKAQLLVLEEEYATLSWEYEVLQQRFAQVQNEYAELNDQFQRSIYDVQQKTGLKNLLLEKKMDAMTIRLEQKDAELNEVLLHAKLEPAIVDRVKGRLDDIMANKNQDLRELEKEMANVARLQKELASAMELKMSEYGLPFDELGFTTAVRGLGQPAPAGAIKSIGATGAASMLKKKTAHAPLAAEISALSPSKAIGVGSSNQTSRK</sequence>
<dbReference type="GO" id="GO:0031514">
    <property type="term" value="C:motile cilium"/>
    <property type="evidence" value="ECO:0007669"/>
    <property type="project" value="InterPro"/>
</dbReference>
<dbReference type="PANTHER" id="PTHR31543:SF1">
    <property type="entry name" value="HECT DOMAIN-CONTAINING PROTEIN"/>
    <property type="match status" value="1"/>
</dbReference>
<organism evidence="4 5">
    <name type="scientific">Globisporangium ultimum (strain ATCC 200006 / CBS 805.95 / DAOM BR144)</name>
    <name type="common">Pythium ultimum</name>
    <dbReference type="NCBI Taxonomy" id="431595"/>
    <lineage>
        <taxon>Eukaryota</taxon>
        <taxon>Sar</taxon>
        <taxon>Stramenopiles</taxon>
        <taxon>Oomycota</taxon>
        <taxon>Peronosporomycetes</taxon>
        <taxon>Pythiales</taxon>
        <taxon>Pythiaceae</taxon>
        <taxon>Globisporangium</taxon>
    </lineage>
</organism>
<dbReference type="Proteomes" id="UP000019132">
    <property type="component" value="Unassembled WGS sequence"/>
</dbReference>
<feature type="compositionally biased region" description="Basic residues" evidence="2">
    <location>
        <begin position="1"/>
        <end position="13"/>
    </location>
</feature>
<protein>
    <recommendedName>
        <fullName evidence="3">Growth arrest-specific protein 8 domain-containing protein</fullName>
    </recommendedName>
</protein>
<dbReference type="EnsemblProtists" id="PYU1_T005760">
    <property type="protein sequence ID" value="PYU1_T005760"/>
    <property type="gene ID" value="PYU1_G005749"/>
</dbReference>
<dbReference type="HOGENOM" id="CLU_045343_0_0_1"/>
<feature type="compositionally biased region" description="Basic and acidic residues" evidence="2">
    <location>
        <begin position="28"/>
        <end position="38"/>
    </location>
</feature>